<keyword evidence="5 12" id="KW-0812">Transmembrane</keyword>
<organism evidence="13 14">
    <name type="scientific">Arenibacter palladensis</name>
    <dbReference type="NCBI Taxonomy" id="237373"/>
    <lineage>
        <taxon>Bacteria</taxon>
        <taxon>Pseudomonadati</taxon>
        <taxon>Bacteroidota</taxon>
        <taxon>Flavobacteriia</taxon>
        <taxon>Flavobacteriales</taxon>
        <taxon>Flavobacteriaceae</taxon>
        <taxon>Arenibacter</taxon>
    </lineage>
</organism>
<dbReference type="InterPro" id="IPR038377">
    <property type="entry name" value="Na/Glc_symporter_sf"/>
</dbReference>
<keyword evidence="14" id="KW-1185">Reference proteome</keyword>
<dbReference type="PANTHER" id="PTHR42985:SF40">
    <property type="entry name" value="LD47995P-RELATED"/>
    <property type="match status" value="1"/>
</dbReference>
<keyword evidence="7" id="KW-0915">Sodium</keyword>
<feature type="transmembrane region" description="Helical" evidence="12">
    <location>
        <begin position="459"/>
        <end position="478"/>
    </location>
</feature>
<dbReference type="InterPro" id="IPR001734">
    <property type="entry name" value="Na/solute_symporter"/>
</dbReference>
<feature type="transmembrane region" description="Helical" evidence="12">
    <location>
        <begin position="181"/>
        <end position="199"/>
    </location>
</feature>
<keyword evidence="8" id="KW-0406">Ion transport</keyword>
<keyword evidence="9 12" id="KW-0472">Membrane</keyword>
<keyword evidence="6 12" id="KW-1133">Transmembrane helix</keyword>
<keyword evidence="10" id="KW-0739">Sodium transport</keyword>
<dbReference type="Gene3D" id="1.20.1730.10">
    <property type="entry name" value="Sodium/glucose cotransporter"/>
    <property type="match status" value="1"/>
</dbReference>
<feature type="transmembrane region" description="Helical" evidence="12">
    <location>
        <begin position="537"/>
        <end position="557"/>
    </location>
</feature>
<evidence type="ECO:0000256" key="6">
    <source>
        <dbReference type="ARBA" id="ARBA00022989"/>
    </source>
</evidence>
<evidence type="ECO:0000256" key="3">
    <source>
        <dbReference type="ARBA" id="ARBA00022448"/>
    </source>
</evidence>
<name>A0A1M4XFU9_9FLAO</name>
<evidence type="ECO:0000256" key="4">
    <source>
        <dbReference type="ARBA" id="ARBA00022475"/>
    </source>
</evidence>
<dbReference type="Pfam" id="PF00474">
    <property type="entry name" value="SSF"/>
    <property type="match status" value="2"/>
</dbReference>
<evidence type="ECO:0000256" key="2">
    <source>
        <dbReference type="ARBA" id="ARBA00006434"/>
    </source>
</evidence>
<feature type="transmembrane region" description="Helical" evidence="12">
    <location>
        <begin position="42"/>
        <end position="62"/>
    </location>
</feature>
<dbReference type="AlphaFoldDB" id="A0A1M4XFU9"/>
<evidence type="ECO:0000256" key="8">
    <source>
        <dbReference type="ARBA" id="ARBA00023065"/>
    </source>
</evidence>
<sequence>MAAIDWIILVGTLIFIVGYGVWRTKGSKNVTDYVLGGHDAKWWTIGLSVMATQASAITFLSTPGQAFHDGMGFVQFYFGLPLAMIIICLVFVPIYHRLNVYTAYEFLENRFDLKTRTLAALLFLIQRGLAAGITIFAPSIILSAVLGWDLRTLNILIGILVIIYTVSGGTRAVSVTHKQQMFIIMTGMFIAFFFILGYLPEDITFSKALKIAGASDKLNILDFSVNTTSRYTFWSGITGGLFLALAYFGTDQSQVQRYLSGKTVRESQLGLIFNGLLKIPMQFFILLVGVMVFIFFQFNHSPLNFNPAATSAIMESSYSEDYKILEEEHLVLESEKRMAQNKFSGALDLKEYDAIEDAKQHIVSINNKDKENRKAAQALISMADDSVETNDKDYVFIHFILNFLPKGLIGLLLAVILSAAMSSTASELNALGTVTSLDLYKRNKKGEFTQAHYVKASKLFTLLWGVIAIAIACVANLFDNLIQLVNIIGSIFYGNVLGIFLIAFFLKFIKGNAVFVAALITQCIVIIGWSYDWMSYLWLNAFGCCLIIVLATILEGFDRLLKNPPIEA</sequence>
<feature type="transmembrane region" description="Helical" evidence="12">
    <location>
        <begin position="117"/>
        <end position="146"/>
    </location>
</feature>
<comment type="similarity">
    <text evidence="2 11">Belongs to the sodium:solute symporter (SSF) (TC 2.A.21) family.</text>
</comment>
<gene>
    <name evidence="13" type="ORF">SAMN03080594_10261</name>
</gene>
<dbReference type="OrthoDB" id="9803597at2"/>
<comment type="subcellular location">
    <subcellularLocation>
        <location evidence="1">Cell membrane</location>
        <topology evidence="1">Multi-pass membrane protein</topology>
    </subcellularLocation>
</comment>
<dbReference type="Proteomes" id="UP000184406">
    <property type="component" value="Unassembled WGS sequence"/>
</dbReference>
<feature type="transmembrane region" description="Helical" evidence="12">
    <location>
        <begin position="6"/>
        <end position="22"/>
    </location>
</feature>
<evidence type="ECO:0000256" key="9">
    <source>
        <dbReference type="ARBA" id="ARBA00023136"/>
    </source>
</evidence>
<feature type="transmembrane region" description="Helical" evidence="12">
    <location>
        <begin position="271"/>
        <end position="296"/>
    </location>
</feature>
<dbReference type="GO" id="GO:0005886">
    <property type="term" value="C:plasma membrane"/>
    <property type="evidence" value="ECO:0007669"/>
    <property type="project" value="UniProtKB-SubCell"/>
</dbReference>
<dbReference type="PANTHER" id="PTHR42985">
    <property type="entry name" value="SODIUM-COUPLED MONOCARBOXYLATE TRANSPORTER"/>
    <property type="match status" value="1"/>
</dbReference>
<evidence type="ECO:0000256" key="5">
    <source>
        <dbReference type="ARBA" id="ARBA00022692"/>
    </source>
</evidence>
<keyword evidence="3" id="KW-0813">Transport</keyword>
<dbReference type="GO" id="GO:0006814">
    <property type="term" value="P:sodium ion transport"/>
    <property type="evidence" value="ECO:0007669"/>
    <property type="project" value="UniProtKB-KW"/>
</dbReference>
<feature type="transmembrane region" description="Helical" evidence="12">
    <location>
        <begin position="513"/>
        <end position="531"/>
    </location>
</feature>
<accession>A0A1M4XFU9</accession>
<feature type="transmembrane region" description="Helical" evidence="12">
    <location>
        <begin position="152"/>
        <end position="169"/>
    </location>
</feature>
<dbReference type="InterPro" id="IPR051163">
    <property type="entry name" value="Sodium:Solute_Symporter_SSF"/>
</dbReference>
<evidence type="ECO:0000256" key="1">
    <source>
        <dbReference type="ARBA" id="ARBA00004651"/>
    </source>
</evidence>
<dbReference type="CDD" id="cd11494">
    <property type="entry name" value="SLC5sbd_NIS-like_u2"/>
    <property type="match status" value="1"/>
</dbReference>
<reference evidence="14" key="1">
    <citation type="submission" date="2016-11" db="EMBL/GenBank/DDBJ databases">
        <authorList>
            <person name="Varghese N."/>
            <person name="Submissions S."/>
        </authorList>
    </citation>
    <scope>NUCLEOTIDE SEQUENCE [LARGE SCALE GENOMIC DNA]</scope>
    <source>
        <strain evidence="14">DSM 17539</strain>
    </source>
</reference>
<feature type="transmembrane region" description="Helical" evidence="12">
    <location>
        <begin position="484"/>
        <end position="506"/>
    </location>
</feature>
<protein>
    <submittedName>
        <fullName evidence="13">Transporter, SSS family</fullName>
    </submittedName>
</protein>
<evidence type="ECO:0000256" key="11">
    <source>
        <dbReference type="RuleBase" id="RU362091"/>
    </source>
</evidence>
<evidence type="ECO:0000256" key="12">
    <source>
        <dbReference type="SAM" id="Phobius"/>
    </source>
</evidence>
<evidence type="ECO:0000313" key="14">
    <source>
        <dbReference type="Proteomes" id="UP000184406"/>
    </source>
</evidence>
<dbReference type="EMBL" id="FQUX01000002">
    <property type="protein sequence ID" value="SHE92348.1"/>
    <property type="molecule type" value="Genomic_DNA"/>
</dbReference>
<feature type="transmembrane region" description="Helical" evidence="12">
    <location>
        <begin position="74"/>
        <end position="96"/>
    </location>
</feature>
<dbReference type="GO" id="GO:0015293">
    <property type="term" value="F:symporter activity"/>
    <property type="evidence" value="ECO:0007669"/>
    <property type="project" value="TreeGrafter"/>
</dbReference>
<dbReference type="RefSeq" id="WP_072860944.1">
    <property type="nucleotide sequence ID" value="NZ_FQUX01000002.1"/>
</dbReference>
<keyword evidence="4" id="KW-1003">Cell membrane</keyword>
<evidence type="ECO:0000256" key="10">
    <source>
        <dbReference type="ARBA" id="ARBA00023201"/>
    </source>
</evidence>
<feature type="transmembrane region" description="Helical" evidence="12">
    <location>
        <begin position="231"/>
        <end position="250"/>
    </location>
</feature>
<evidence type="ECO:0000256" key="7">
    <source>
        <dbReference type="ARBA" id="ARBA00023053"/>
    </source>
</evidence>
<evidence type="ECO:0000313" key="13">
    <source>
        <dbReference type="EMBL" id="SHE92348.1"/>
    </source>
</evidence>
<dbReference type="PROSITE" id="PS50283">
    <property type="entry name" value="NA_SOLUT_SYMP_3"/>
    <property type="match status" value="1"/>
</dbReference>
<proteinExistence type="inferred from homology"/>
<feature type="transmembrane region" description="Helical" evidence="12">
    <location>
        <begin position="395"/>
        <end position="417"/>
    </location>
</feature>